<dbReference type="Proteomes" id="UP000280346">
    <property type="component" value="Unassembled WGS sequence"/>
</dbReference>
<keyword evidence="2" id="KW-0315">Glutamine amidotransferase</keyword>
<sequence>MNKTALVLRHVHFEDLGSFAAPLREAGYDIRYCDAGEPDFCAGDPRDADLLIVLGGPIGVYEDAAYPFILAERAFIRSRLEAGRPTLGVCLGAQLIAAALGATVFPSGIKEIGFSPLTLTASGEGGPLRRLAGLPVLHWHGDTYTLPEGAEHLASSARIAQQAFSRGRHVLALQFHPEVDADHRFERWLVGHAAELSAAGIDPNSLRDDARRHGPPLRSAARAMIAEWLEGLETGG</sequence>
<dbReference type="SUPFAM" id="SSF52317">
    <property type="entry name" value="Class I glutamine amidotransferase-like"/>
    <property type="match status" value="1"/>
</dbReference>
<feature type="domain" description="Glutamine amidotransferase" evidence="1">
    <location>
        <begin position="46"/>
        <end position="181"/>
    </location>
</feature>
<evidence type="ECO:0000313" key="2">
    <source>
        <dbReference type="EMBL" id="RUQ72122.1"/>
    </source>
</evidence>
<reference evidence="2 3" key="1">
    <citation type="submission" date="2018-12" db="EMBL/GenBank/DDBJ databases">
        <authorList>
            <person name="Yang Y."/>
        </authorList>
    </citation>
    <scope>NUCLEOTIDE SEQUENCE [LARGE SCALE GENOMIC DNA]</scope>
    <source>
        <strain evidence="2 3">GSF71</strain>
    </source>
</reference>
<dbReference type="OrthoDB" id="7365442at2"/>
<protein>
    <submittedName>
        <fullName evidence="2">Glutamine amidotransferase</fullName>
    </submittedName>
</protein>
<dbReference type="Pfam" id="PF00117">
    <property type="entry name" value="GATase"/>
    <property type="match status" value="1"/>
</dbReference>
<dbReference type="GO" id="GO:0005829">
    <property type="term" value="C:cytosol"/>
    <property type="evidence" value="ECO:0007669"/>
    <property type="project" value="TreeGrafter"/>
</dbReference>
<dbReference type="RefSeq" id="WP_126997769.1">
    <property type="nucleotide sequence ID" value="NZ_JBNPXW010000005.1"/>
</dbReference>
<dbReference type="NCBIfam" id="NF005458">
    <property type="entry name" value="PRK07053.1"/>
    <property type="match status" value="1"/>
</dbReference>
<evidence type="ECO:0000313" key="3">
    <source>
        <dbReference type="Proteomes" id="UP000280346"/>
    </source>
</evidence>
<dbReference type="EMBL" id="RZIJ01000007">
    <property type="protein sequence ID" value="RUQ72122.1"/>
    <property type="molecule type" value="Genomic_DNA"/>
</dbReference>
<dbReference type="GO" id="GO:0016740">
    <property type="term" value="F:transferase activity"/>
    <property type="evidence" value="ECO:0007669"/>
    <property type="project" value="UniProtKB-KW"/>
</dbReference>
<dbReference type="PROSITE" id="PS51273">
    <property type="entry name" value="GATASE_TYPE_1"/>
    <property type="match status" value="1"/>
</dbReference>
<dbReference type="InterPro" id="IPR029062">
    <property type="entry name" value="Class_I_gatase-like"/>
</dbReference>
<proteinExistence type="predicted"/>
<dbReference type="Gene3D" id="3.40.50.880">
    <property type="match status" value="1"/>
</dbReference>
<comment type="caution">
    <text evidence="2">The sequence shown here is derived from an EMBL/GenBank/DDBJ whole genome shotgun (WGS) entry which is preliminary data.</text>
</comment>
<keyword evidence="2" id="KW-0808">Transferase</keyword>
<keyword evidence="3" id="KW-1185">Reference proteome</keyword>
<dbReference type="PANTHER" id="PTHR42695:SF5">
    <property type="entry name" value="GLUTAMINE AMIDOTRANSFERASE YLR126C-RELATED"/>
    <property type="match status" value="1"/>
</dbReference>
<evidence type="ECO:0000259" key="1">
    <source>
        <dbReference type="Pfam" id="PF00117"/>
    </source>
</evidence>
<accession>A0A433J9Y3</accession>
<organism evidence="2 3">
    <name type="scientific">Azospirillum doebereinerae</name>
    <dbReference type="NCBI Taxonomy" id="92933"/>
    <lineage>
        <taxon>Bacteria</taxon>
        <taxon>Pseudomonadati</taxon>
        <taxon>Pseudomonadota</taxon>
        <taxon>Alphaproteobacteria</taxon>
        <taxon>Rhodospirillales</taxon>
        <taxon>Azospirillaceae</taxon>
        <taxon>Azospirillum</taxon>
    </lineage>
</organism>
<name>A0A433J9Y3_9PROT</name>
<dbReference type="InterPro" id="IPR017926">
    <property type="entry name" value="GATASE"/>
</dbReference>
<dbReference type="InterPro" id="IPR044992">
    <property type="entry name" value="ChyE-like"/>
</dbReference>
<gene>
    <name evidence="2" type="ORF">EJ913_11210</name>
</gene>
<dbReference type="PANTHER" id="PTHR42695">
    <property type="entry name" value="GLUTAMINE AMIDOTRANSFERASE YLR126C-RELATED"/>
    <property type="match status" value="1"/>
</dbReference>
<dbReference type="CDD" id="cd01741">
    <property type="entry name" value="GATase1_1"/>
    <property type="match status" value="1"/>
</dbReference>
<dbReference type="AlphaFoldDB" id="A0A433J9Y3"/>